<dbReference type="EMBL" id="CAJFCW020000006">
    <property type="protein sequence ID" value="CAG9127057.1"/>
    <property type="molecule type" value="Genomic_DNA"/>
</dbReference>
<evidence type="ECO:0000313" key="3">
    <source>
        <dbReference type="Proteomes" id="UP000614601"/>
    </source>
</evidence>
<dbReference type="Proteomes" id="UP000783686">
    <property type="component" value="Unassembled WGS sequence"/>
</dbReference>
<dbReference type="OrthoDB" id="5823731at2759"/>
<keyword evidence="1" id="KW-0472">Membrane</keyword>
<dbReference type="Gene3D" id="1.20.140.150">
    <property type="match status" value="1"/>
</dbReference>
<feature type="transmembrane region" description="Helical" evidence="1">
    <location>
        <begin position="7"/>
        <end position="26"/>
    </location>
</feature>
<gene>
    <name evidence="2" type="ORF">BOKJ2_LOCUS13659</name>
</gene>
<dbReference type="InterPro" id="IPR009545">
    <property type="entry name" value="Claudin-like"/>
</dbReference>
<sequence length="180" mass="19819">MCSFIGQILYGAVMLAAVGLTLGSMFTSEWRRITDTGRGDTTGGLFNFDCKFDDLEQCRRIFDSREGWEKVVVIAMIVALVIEALAVAWTIFTFFACCCRKNMLYPFSGFALTSFIALIVALAFFFAHYKDQIGQVTTDINDIKSRANLGYSFYLGCGAAICDLVALVIGGLVSCLTKEK</sequence>
<dbReference type="PANTHER" id="PTHR37446:SF1">
    <property type="entry name" value="CLAUDIN"/>
    <property type="match status" value="1"/>
</dbReference>
<reference evidence="2" key="1">
    <citation type="submission" date="2020-09" db="EMBL/GenBank/DDBJ databases">
        <authorList>
            <person name="Kikuchi T."/>
        </authorList>
    </citation>
    <scope>NUCLEOTIDE SEQUENCE</scope>
    <source>
        <strain evidence="2">SH1</strain>
    </source>
</reference>
<organism evidence="2 3">
    <name type="scientific">Bursaphelenchus okinawaensis</name>
    <dbReference type="NCBI Taxonomy" id="465554"/>
    <lineage>
        <taxon>Eukaryota</taxon>
        <taxon>Metazoa</taxon>
        <taxon>Ecdysozoa</taxon>
        <taxon>Nematoda</taxon>
        <taxon>Chromadorea</taxon>
        <taxon>Rhabditida</taxon>
        <taxon>Tylenchina</taxon>
        <taxon>Tylenchomorpha</taxon>
        <taxon>Aphelenchoidea</taxon>
        <taxon>Aphelenchoididae</taxon>
        <taxon>Bursaphelenchus</taxon>
    </lineage>
</organism>
<feature type="transmembrane region" description="Helical" evidence="1">
    <location>
        <begin position="109"/>
        <end position="129"/>
    </location>
</feature>
<dbReference type="AlphaFoldDB" id="A0A811LND6"/>
<dbReference type="PANTHER" id="PTHR37446">
    <property type="entry name" value="CLAUDIN-LIKE IN CAENORHABDITIS"/>
    <property type="match status" value="1"/>
</dbReference>
<name>A0A811LND6_9BILA</name>
<comment type="caution">
    <text evidence="2">The sequence shown here is derived from an EMBL/GenBank/DDBJ whole genome shotgun (WGS) entry which is preliminary data.</text>
</comment>
<proteinExistence type="predicted"/>
<dbReference type="Pfam" id="PF06653">
    <property type="entry name" value="Claudin_3"/>
    <property type="match status" value="1"/>
</dbReference>
<dbReference type="Proteomes" id="UP000614601">
    <property type="component" value="Unassembled WGS sequence"/>
</dbReference>
<feature type="transmembrane region" description="Helical" evidence="1">
    <location>
        <begin position="149"/>
        <end position="176"/>
    </location>
</feature>
<keyword evidence="3" id="KW-1185">Reference proteome</keyword>
<feature type="transmembrane region" description="Helical" evidence="1">
    <location>
        <begin position="71"/>
        <end position="97"/>
    </location>
</feature>
<keyword evidence="1" id="KW-0812">Transmembrane</keyword>
<evidence type="ECO:0000313" key="2">
    <source>
        <dbReference type="EMBL" id="CAD5229600.1"/>
    </source>
</evidence>
<dbReference type="EMBL" id="CAJFDH010000006">
    <property type="protein sequence ID" value="CAD5229600.1"/>
    <property type="molecule type" value="Genomic_DNA"/>
</dbReference>
<accession>A0A811LND6</accession>
<evidence type="ECO:0000256" key="1">
    <source>
        <dbReference type="SAM" id="Phobius"/>
    </source>
</evidence>
<protein>
    <submittedName>
        <fullName evidence="2">Uncharacterized protein</fullName>
    </submittedName>
</protein>
<keyword evidence="1" id="KW-1133">Transmembrane helix</keyword>